<protein>
    <submittedName>
        <fullName evidence="5">N-terminal nucleophile aminohydrolase</fullName>
    </submittedName>
</protein>
<dbReference type="GO" id="GO:0016787">
    <property type="term" value="F:hydrolase activity"/>
    <property type="evidence" value="ECO:0007669"/>
    <property type="project" value="UniProtKB-KW"/>
</dbReference>
<organism evidence="5 6">
    <name type="scientific">Coccomyxa subellipsoidea (strain C-169)</name>
    <name type="common">Green microalga</name>
    <dbReference type="NCBI Taxonomy" id="574566"/>
    <lineage>
        <taxon>Eukaryota</taxon>
        <taxon>Viridiplantae</taxon>
        <taxon>Chlorophyta</taxon>
        <taxon>core chlorophytes</taxon>
        <taxon>Trebouxiophyceae</taxon>
        <taxon>Trebouxiophyceae incertae sedis</taxon>
        <taxon>Coccomyxaceae</taxon>
        <taxon>Coccomyxa</taxon>
        <taxon>Coccomyxa subellipsoidea</taxon>
    </lineage>
</organism>
<dbReference type="MEROPS" id="T01.986"/>
<keyword evidence="6" id="KW-1185">Reference proteome</keyword>
<dbReference type="GeneID" id="17045476"/>
<name>I0Z9Z2_COCSC</name>
<dbReference type="InterPro" id="IPR029055">
    <property type="entry name" value="Ntn_hydrolases_N"/>
</dbReference>
<dbReference type="PANTHER" id="PTHR32194:SF2">
    <property type="entry name" value="PROTEASOME SUBUNIT BETA TYPE-1"/>
    <property type="match status" value="1"/>
</dbReference>
<comment type="caution">
    <text evidence="5">The sequence shown here is derived from an EMBL/GenBank/DDBJ whole genome shotgun (WGS) entry which is preliminary data.</text>
</comment>
<dbReference type="PROSITE" id="PS51476">
    <property type="entry name" value="PROTEASOME_BETA_2"/>
    <property type="match status" value="1"/>
</dbReference>
<gene>
    <name evidence="5" type="ORF">COCSUDRAFT_45873</name>
</gene>
<dbReference type="eggNOG" id="KOG0179">
    <property type="taxonomic scope" value="Eukaryota"/>
</dbReference>
<dbReference type="GO" id="GO:0005737">
    <property type="term" value="C:cytoplasm"/>
    <property type="evidence" value="ECO:0007669"/>
    <property type="project" value="TreeGrafter"/>
</dbReference>
<comment type="subcellular location">
    <subcellularLocation>
        <location evidence="1">Nucleus</location>
    </subcellularLocation>
</comment>
<dbReference type="InterPro" id="IPR023333">
    <property type="entry name" value="Proteasome_suB-type"/>
</dbReference>
<dbReference type="KEGG" id="csl:COCSUDRAFT_45873"/>
<proteinExistence type="predicted"/>
<dbReference type="EMBL" id="AGSI01000001">
    <property type="protein sequence ID" value="EIE27461.1"/>
    <property type="molecule type" value="Genomic_DNA"/>
</dbReference>
<dbReference type="SUPFAM" id="SSF56235">
    <property type="entry name" value="N-terminal nucleophile aminohydrolases (Ntn hydrolases)"/>
    <property type="match status" value="1"/>
</dbReference>
<dbReference type="STRING" id="574566.I0Z9Z2"/>
<evidence type="ECO:0000256" key="2">
    <source>
        <dbReference type="ARBA" id="ARBA00022490"/>
    </source>
</evidence>
<dbReference type="Pfam" id="PF00227">
    <property type="entry name" value="Proteasome"/>
    <property type="match status" value="1"/>
</dbReference>
<evidence type="ECO:0000313" key="6">
    <source>
        <dbReference type="Proteomes" id="UP000007264"/>
    </source>
</evidence>
<dbReference type="GO" id="GO:0051603">
    <property type="term" value="P:proteolysis involved in protein catabolic process"/>
    <property type="evidence" value="ECO:0007669"/>
    <property type="project" value="InterPro"/>
</dbReference>
<sequence length="249" mass="27705">MATSRWTLWGTVAAMRHARAEPQSCPTKQKLEHRHMYDNNGGTCVAVAGNDYCIVASSTRLSTGFSILSRDVSMVLKLSDKLMILSPGFQADAKTLHKVLQQRYIRYQFDHGRPMSVAACAQLLGNTLYYKRFFPYYTFNICAGLDEEGKGAVYSYDAIGSHERSGYAVQGSGKDLIQPVLDNQLKAASPLVLPPENWMSSLPLDQAVDLVRDAFVSAGERDIYTGDAVEIYIMTMEGTKREVLELKKD</sequence>
<dbReference type="AlphaFoldDB" id="I0Z9Z2"/>
<dbReference type="FunFam" id="3.60.20.10:FF:000027">
    <property type="entry name" value="Proteasome subunit beta type-6"/>
    <property type="match status" value="1"/>
</dbReference>
<evidence type="ECO:0000313" key="5">
    <source>
        <dbReference type="EMBL" id="EIE27461.1"/>
    </source>
</evidence>
<dbReference type="InterPro" id="IPR001353">
    <property type="entry name" value="Proteasome_sua/b"/>
</dbReference>
<reference evidence="5 6" key="1">
    <citation type="journal article" date="2012" name="Genome Biol.">
        <title>The genome of the polar eukaryotic microalga coccomyxa subellipsoidea reveals traits of cold adaptation.</title>
        <authorList>
            <person name="Blanc G."/>
            <person name="Agarkova I."/>
            <person name="Grimwood J."/>
            <person name="Kuo A."/>
            <person name="Brueggeman A."/>
            <person name="Dunigan D."/>
            <person name="Gurnon J."/>
            <person name="Ladunga I."/>
            <person name="Lindquist E."/>
            <person name="Lucas S."/>
            <person name="Pangilinan J."/>
            <person name="Proschold T."/>
            <person name="Salamov A."/>
            <person name="Schmutz J."/>
            <person name="Weeks D."/>
            <person name="Yamada T."/>
            <person name="Claverie J.M."/>
            <person name="Grigoriev I."/>
            <person name="Van Etten J."/>
            <person name="Lomsadze A."/>
            <person name="Borodovsky M."/>
        </authorList>
    </citation>
    <scope>NUCLEOTIDE SEQUENCE [LARGE SCALE GENOMIC DNA]</scope>
    <source>
        <strain evidence="5 6">C-169</strain>
    </source>
</reference>
<dbReference type="RefSeq" id="XP_005652005.1">
    <property type="nucleotide sequence ID" value="XM_005651948.1"/>
</dbReference>
<evidence type="ECO:0000256" key="3">
    <source>
        <dbReference type="ARBA" id="ARBA00022942"/>
    </source>
</evidence>
<accession>I0Z9Z2</accession>
<dbReference type="Proteomes" id="UP000007264">
    <property type="component" value="Unassembled WGS sequence"/>
</dbReference>
<dbReference type="OrthoDB" id="268479at2759"/>
<dbReference type="GO" id="GO:0005839">
    <property type="term" value="C:proteasome core complex"/>
    <property type="evidence" value="ECO:0007669"/>
    <property type="project" value="InterPro"/>
</dbReference>
<dbReference type="Gene3D" id="3.60.20.10">
    <property type="entry name" value="Glutamine Phosphoribosylpyrophosphate, subunit 1, domain 1"/>
    <property type="match status" value="1"/>
</dbReference>
<keyword evidence="3" id="KW-0647">Proteasome</keyword>
<evidence type="ECO:0000256" key="1">
    <source>
        <dbReference type="ARBA" id="ARBA00004123"/>
    </source>
</evidence>
<keyword evidence="4" id="KW-0539">Nucleus</keyword>
<dbReference type="PANTHER" id="PTHR32194">
    <property type="entry name" value="METALLOPROTEASE TLDD"/>
    <property type="match status" value="1"/>
</dbReference>
<keyword evidence="2" id="KW-0963">Cytoplasm</keyword>
<evidence type="ECO:0000256" key="4">
    <source>
        <dbReference type="ARBA" id="ARBA00023242"/>
    </source>
</evidence>
<dbReference type="CDD" id="cd03757">
    <property type="entry name" value="proteasome_beta_type_1"/>
    <property type="match status" value="1"/>
</dbReference>
<dbReference type="GO" id="GO:0005634">
    <property type="term" value="C:nucleus"/>
    <property type="evidence" value="ECO:0007669"/>
    <property type="project" value="UniProtKB-SubCell"/>
</dbReference>